<dbReference type="EMBL" id="CAXAMN010025478">
    <property type="protein sequence ID" value="CAK9095490.1"/>
    <property type="molecule type" value="Genomic_DNA"/>
</dbReference>
<gene>
    <name evidence="2" type="ORF">CCMP2556_LOCUS45483</name>
</gene>
<dbReference type="Proteomes" id="UP001642484">
    <property type="component" value="Unassembled WGS sequence"/>
</dbReference>
<proteinExistence type="predicted"/>
<organism evidence="2 3">
    <name type="scientific">Durusdinium trenchii</name>
    <dbReference type="NCBI Taxonomy" id="1381693"/>
    <lineage>
        <taxon>Eukaryota</taxon>
        <taxon>Sar</taxon>
        <taxon>Alveolata</taxon>
        <taxon>Dinophyceae</taxon>
        <taxon>Suessiales</taxon>
        <taxon>Symbiodiniaceae</taxon>
        <taxon>Durusdinium</taxon>
    </lineage>
</organism>
<accession>A0ABP0R4J2</accession>
<protein>
    <submittedName>
        <fullName evidence="2">Uncharacterized protein</fullName>
    </submittedName>
</protein>
<name>A0ABP0R4J2_9DINO</name>
<evidence type="ECO:0000256" key="1">
    <source>
        <dbReference type="SAM" id="MobiDB-lite"/>
    </source>
</evidence>
<reference evidence="2 3" key="1">
    <citation type="submission" date="2024-02" db="EMBL/GenBank/DDBJ databases">
        <authorList>
            <person name="Chen Y."/>
            <person name="Shah S."/>
            <person name="Dougan E. K."/>
            <person name="Thang M."/>
            <person name="Chan C."/>
        </authorList>
    </citation>
    <scope>NUCLEOTIDE SEQUENCE [LARGE SCALE GENOMIC DNA]</scope>
</reference>
<comment type="caution">
    <text evidence="2">The sequence shown here is derived from an EMBL/GenBank/DDBJ whole genome shotgun (WGS) entry which is preliminary data.</text>
</comment>
<feature type="region of interest" description="Disordered" evidence="1">
    <location>
        <begin position="173"/>
        <end position="210"/>
    </location>
</feature>
<evidence type="ECO:0000313" key="2">
    <source>
        <dbReference type="EMBL" id="CAK9095490.1"/>
    </source>
</evidence>
<sequence length="210" mass="24335">MNSILFEAWAACNGEWTKSKFYQNILHRHKSTKRGCRKWLTTQQMDNLFGVEIAEKMRQRKLLDADLRRQEVREHPDLPGVEEAFQYLTLVEDGVEEEEQEEFTQLYRCLDESSSSESDGECTVVTKKGSKKTKKEKKSKPRPKEKKTKNKKAFQTALFLVSVVEPVDCGFGSLNLFDRQDKKTDGGDPNKEKQVDEKKQLLKDAKKALR</sequence>
<keyword evidence="3" id="KW-1185">Reference proteome</keyword>
<feature type="region of interest" description="Disordered" evidence="1">
    <location>
        <begin position="113"/>
        <end position="152"/>
    </location>
</feature>
<feature type="compositionally biased region" description="Basic and acidic residues" evidence="1">
    <location>
        <begin position="178"/>
        <end position="210"/>
    </location>
</feature>
<feature type="compositionally biased region" description="Basic residues" evidence="1">
    <location>
        <begin position="128"/>
        <end position="152"/>
    </location>
</feature>
<evidence type="ECO:0000313" key="3">
    <source>
        <dbReference type="Proteomes" id="UP001642484"/>
    </source>
</evidence>